<organism evidence="1 2">
    <name type="scientific">Cymbomonas tetramitiformis</name>
    <dbReference type="NCBI Taxonomy" id="36881"/>
    <lineage>
        <taxon>Eukaryota</taxon>
        <taxon>Viridiplantae</taxon>
        <taxon>Chlorophyta</taxon>
        <taxon>Pyramimonadophyceae</taxon>
        <taxon>Pyramimonadales</taxon>
        <taxon>Pyramimonadaceae</taxon>
        <taxon>Cymbomonas</taxon>
    </lineage>
</organism>
<evidence type="ECO:0000313" key="1">
    <source>
        <dbReference type="EMBL" id="KAK3247952.1"/>
    </source>
</evidence>
<dbReference type="AlphaFoldDB" id="A0AAE0C3X3"/>
<proteinExistence type="predicted"/>
<dbReference type="EMBL" id="LGRX02028538">
    <property type="protein sequence ID" value="KAK3247952.1"/>
    <property type="molecule type" value="Genomic_DNA"/>
</dbReference>
<evidence type="ECO:0000313" key="2">
    <source>
        <dbReference type="Proteomes" id="UP001190700"/>
    </source>
</evidence>
<sequence>MICSSSRRMQTLSAAFSDGEDLSEPQKKMFRQMDRATARLAELKGLSQRLGTTLWLTHSASQSALADAKKDLEGVDLPESVTLALEFLSETAEKGVARAKARAKILALVSDKGADGRLENVRKA</sequence>
<accession>A0AAE0C3X3</accession>
<keyword evidence="2" id="KW-1185">Reference proteome</keyword>
<name>A0AAE0C3X3_9CHLO</name>
<protein>
    <submittedName>
        <fullName evidence="1">Uncharacterized protein</fullName>
    </submittedName>
</protein>
<reference evidence="1 2" key="1">
    <citation type="journal article" date="2015" name="Genome Biol. Evol.">
        <title>Comparative Genomics of a Bacterivorous Green Alga Reveals Evolutionary Causalities and Consequences of Phago-Mixotrophic Mode of Nutrition.</title>
        <authorList>
            <person name="Burns J.A."/>
            <person name="Paasch A."/>
            <person name="Narechania A."/>
            <person name="Kim E."/>
        </authorList>
    </citation>
    <scope>NUCLEOTIDE SEQUENCE [LARGE SCALE GENOMIC DNA]</scope>
    <source>
        <strain evidence="1 2">PLY_AMNH</strain>
    </source>
</reference>
<gene>
    <name evidence="1" type="ORF">CYMTET_42565</name>
</gene>
<dbReference type="Proteomes" id="UP001190700">
    <property type="component" value="Unassembled WGS sequence"/>
</dbReference>
<comment type="caution">
    <text evidence="1">The sequence shown here is derived from an EMBL/GenBank/DDBJ whole genome shotgun (WGS) entry which is preliminary data.</text>
</comment>